<protein>
    <submittedName>
        <fullName evidence="2">Uncharacterized protein</fullName>
    </submittedName>
</protein>
<evidence type="ECO:0000313" key="2">
    <source>
        <dbReference type="EMBL" id="SDK75338.1"/>
    </source>
</evidence>
<accession>A0A1G9EGX5</accession>
<reference evidence="3" key="1">
    <citation type="submission" date="2016-10" db="EMBL/GenBank/DDBJ databases">
        <authorList>
            <person name="Varghese N."/>
            <person name="Submissions S."/>
        </authorList>
    </citation>
    <scope>NUCLEOTIDE SEQUENCE [LARGE SCALE GENOMIC DNA]</scope>
    <source>
        <strain evidence="3">DSM 45460</strain>
    </source>
</reference>
<dbReference type="Proteomes" id="UP000199213">
    <property type="component" value="Unassembled WGS sequence"/>
</dbReference>
<feature type="region of interest" description="Disordered" evidence="1">
    <location>
        <begin position="1"/>
        <end position="44"/>
    </location>
</feature>
<evidence type="ECO:0000313" key="3">
    <source>
        <dbReference type="Proteomes" id="UP000199213"/>
    </source>
</evidence>
<dbReference type="AlphaFoldDB" id="A0A1G9EGX5"/>
<proteinExistence type="predicted"/>
<dbReference type="EMBL" id="FNFM01000012">
    <property type="protein sequence ID" value="SDK75338.1"/>
    <property type="molecule type" value="Genomic_DNA"/>
</dbReference>
<name>A0A1G9EGX5_ACTMZ</name>
<keyword evidence="3" id="KW-1185">Reference proteome</keyword>
<evidence type="ECO:0000256" key="1">
    <source>
        <dbReference type="SAM" id="MobiDB-lite"/>
    </source>
</evidence>
<gene>
    <name evidence="2" type="ORF">SAMN04487820_11242</name>
</gene>
<sequence>MSERAGWSSRSGGVNHTGGHPRIGAEAGIGTKRSVWSTRNHPAKTERQFSDGRWSCYFAVPNKLSRTASAAAVVLFGQCSLARMLAT</sequence>
<organism evidence="2 3">
    <name type="scientific">Actinopolyspora mzabensis</name>
    <dbReference type="NCBI Taxonomy" id="995066"/>
    <lineage>
        <taxon>Bacteria</taxon>
        <taxon>Bacillati</taxon>
        <taxon>Actinomycetota</taxon>
        <taxon>Actinomycetes</taxon>
        <taxon>Actinopolysporales</taxon>
        <taxon>Actinopolysporaceae</taxon>
        <taxon>Actinopolyspora</taxon>
    </lineage>
</organism>